<dbReference type="AlphaFoldDB" id="A0A6B0U4X6"/>
<organism evidence="1">
    <name type="scientific">Ixodes ricinus</name>
    <name type="common">Common tick</name>
    <name type="synonym">Acarus ricinus</name>
    <dbReference type="NCBI Taxonomy" id="34613"/>
    <lineage>
        <taxon>Eukaryota</taxon>
        <taxon>Metazoa</taxon>
        <taxon>Ecdysozoa</taxon>
        <taxon>Arthropoda</taxon>
        <taxon>Chelicerata</taxon>
        <taxon>Arachnida</taxon>
        <taxon>Acari</taxon>
        <taxon>Parasitiformes</taxon>
        <taxon>Ixodida</taxon>
        <taxon>Ixodoidea</taxon>
        <taxon>Ixodidae</taxon>
        <taxon>Ixodinae</taxon>
        <taxon>Ixodes</taxon>
    </lineage>
</organism>
<proteinExistence type="predicted"/>
<sequence length="97" mass="10399">MLLLSKGTSALVSCFWPALPVSDRSCSALEVELLSLRSSCLEASEGLKEMSVTLVSSSSVERAFLLKSVLKCGLSKLFDSSSPFSLTSTTLFNLVEM</sequence>
<dbReference type="EMBL" id="GIFC01005499">
    <property type="protein sequence ID" value="MXU87582.1"/>
    <property type="molecule type" value="Transcribed_RNA"/>
</dbReference>
<reference evidence="1" key="1">
    <citation type="submission" date="2019-12" db="EMBL/GenBank/DDBJ databases">
        <title>An insight into the sialome of adult female Ixodes ricinus ticks feeding for 6 days.</title>
        <authorList>
            <person name="Perner J."/>
            <person name="Ribeiro J.M.C."/>
        </authorList>
    </citation>
    <scope>NUCLEOTIDE SEQUENCE</scope>
    <source>
        <strain evidence="1">Semi-engorged</strain>
        <tissue evidence="1">Salivary glands</tissue>
    </source>
</reference>
<name>A0A6B0U4X6_IXORI</name>
<accession>A0A6B0U4X6</accession>
<evidence type="ECO:0000313" key="1">
    <source>
        <dbReference type="EMBL" id="MXU87582.1"/>
    </source>
</evidence>
<protein>
    <submittedName>
        <fullName evidence="1">Putative secreted protein</fullName>
    </submittedName>
</protein>